<accession>A0AAV2GGY4</accession>
<comment type="similarity">
    <text evidence="2">Belongs to the CYSTM1 family.</text>
</comment>
<evidence type="ECO:0000256" key="4">
    <source>
        <dbReference type="SAM" id="MobiDB-lite"/>
    </source>
</evidence>
<dbReference type="AlphaFoldDB" id="A0AAV2GGY4"/>
<name>A0AAV2GGY4_9ROSI</name>
<evidence type="ECO:0000259" key="5">
    <source>
        <dbReference type="Pfam" id="PF12734"/>
    </source>
</evidence>
<dbReference type="InterPro" id="IPR028144">
    <property type="entry name" value="CYSTM_dom"/>
</dbReference>
<feature type="compositionally biased region" description="Pro residues" evidence="4">
    <location>
        <begin position="45"/>
        <end position="58"/>
    </location>
</feature>
<dbReference type="Pfam" id="PF12734">
    <property type="entry name" value="CYSTM"/>
    <property type="match status" value="1"/>
</dbReference>
<dbReference type="Proteomes" id="UP001497516">
    <property type="component" value="Chromosome 8"/>
</dbReference>
<evidence type="ECO:0000256" key="2">
    <source>
        <dbReference type="ARBA" id="ARBA00009444"/>
    </source>
</evidence>
<keyword evidence="3" id="KW-0472">Membrane</keyword>
<evidence type="ECO:0000256" key="1">
    <source>
        <dbReference type="ARBA" id="ARBA00004370"/>
    </source>
</evidence>
<gene>
    <name evidence="6" type="ORF">LTRI10_LOCUS48934</name>
</gene>
<evidence type="ECO:0000313" key="6">
    <source>
        <dbReference type="EMBL" id="CAL1409434.1"/>
    </source>
</evidence>
<keyword evidence="7" id="KW-1185">Reference proteome</keyword>
<protein>
    <recommendedName>
        <fullName evidence="5">Cysteine-rich transmembrane domain-containing protein</fullName>
    </recommendedName>
</protein>
<sequence>MALRWFNIAMNCVLGPVYPPPSHHAYPPPPGPEYPPMGNAYPPPQYTPYPPPPPPQPAPCYGHDPHAAAPPPAGYPVMVEQHGHQHQPVAAGTQSKGDGFWKGCAAALCCCFAFEVCCD</sequence>
<proteinExistence type="inferred from homology"/>
<evidence type="ECO:0000313" key="7">
    <source>
        <dbReference type="Proteomes" id="UP001497516"/>
    </source>
</evidence>
<reference evidence="6 7" key="1">
    <citation type="submission" date="2024-04" db="EMBL/GenBank/DDBJ databases">
        <authorList>
            <person name="Fracassetti M."/>
        </authorList>
    </citation>
    <scope>NUCLEOTIDE SEQUENCE [LARGE SCALE GENOMIC DNA]</scope>
</reference>
<dbReference type="GO" id="GO:0016020">
    <property type="term" value="C:membrane"/>
    <property type="evidence" value="ECO:0007669"/>
    <property type="project" value="UniProtKB-SubCell"/>
</dbReference>
<dbReference type="EMBL" id="OZ034821">
    <property type="protein sequence ID" value="CAL1409434.1"/>
    <property type="molecule type" value="Genomic_DNA"/>
</dbReference>
<comment type="subcellular location">
    <subcellularLocation>
        <location evidence="1">Membrane</location>
    </subcellularLocation>
</comment>
<feature type="region of interest" description="Disordered" evidence="4">
    <location>
        <begin position="45"/>
        <end position="92"/>
    </location>
</feature>
<evidence type="ECO:0000256" key="3">
    <source>
        <dbReference type="ARBA" id="ARBA00023136"/>
    </source>
</evidence>
<organism evidence="6 7">
    <name type="scientific">Linum trigynum</name>
    <dbReference type="NCBI Taxonomy" id="586398"/>
    <lineage>
        <taxon>Eukaryota</taxon>
        <taxon>Viridiplantae</taxon>
        <taxon>Streptophyta</taxon>
        <taxon>Embryophyta</taxon>
        <taxon>Tracheophyta</taxon>
        <taxon>Spermatophyta</taxon>
        <taxon>Magnoliopsida</taxon>
        <taxon>eudicotyledons</taxon>
        <taxon>Gunneridae</taxon>
        <taxon>Pentapetalae</taxon>
        <taxon>rosids</taxon>
        <taxon>fabids</taxon>
        <taxon>Malpighiales</taxon>
        <taxon>Linaceae</taxon>
        <taxon>Linum</taxon>
    </lineage>
</organism>
<feature type="domain" description="Cysteine-rich transmembrane" evidence="5">
    <location>
        <begin position="87"/>
        <end position="118"/>
    </location>
</feature>